<protein>
    <recommendedName>
        <fullName evidence="4">DUF2695 domain-containing protein</fullName>
    </recommendedName>
</protein>
<dbReference type="EMBL" id="FXZC01000011">
    <property type="protein sequence ID" value="SMX99998.1"/>
    <property type="molecule type" value="Genomic_DNA"/>
</dbReference>
<dbReference type="InterPro" id="IPR024248">
    <property type="entry name" value="DUF2695"/>
</dbReference>
<dbReference type="GeneID" id="99772456"/>
<dbReference type="RefSeq" id="WP_009374995.1">
    <property type="nucleotide sequence ID" value="NZ_FXZC01000011.1"/>
</dbReference>
<proteinExistence type="predicted"/>
<dbReference type="Proteomes" id="UP000234333">
    <property type="component" value="Unassembled WGS sequence"/>
</dbReference>
<dbReference type="Pfam" id="PF10905">
    <property type="entry name" value="DUF2695"/>
    <property type="match status" value="1"/>
</dbReference>
<evidence type="ECO:0000313" key="3">
    <source>
        <dbReference type="Proteomes" id="UP000234333"/>
    </source>
</evidence>
<sequence>MDNITENPEIRQHYDDDSESRFNPLPGECVVCFVHRQLGEFGCDDTHRFAERFREQTAPRATALIPRLRGMGAEHCDCQLFREVFTFAPRPLLARGIFAANIGGRLDADELTDIGVFADPRGDGRGIGYSHVKTGRTVDQFVWSDRRAYIDTAGYDDGVGFPGMDGDAGYADIGGFAEDEYPFGRGRVDAPTPAAIYLCCQYVRRGSTQPCGNWQRGKRPPRWTTPTGPGWGAESWNPEPPGWYTEPPEEPGVRAPF</sequence>
<evidence type="ECO:0000313" key="2">
    <source>
        <dbReference type="EMBL" id="SMX99998.1"/>
    </source>
</evidence>
<reference evidence="2 3" key="1">
    <citation type="submission" date="2017-03" db="EMBL/GenBank/DDBJ databases">
        <authorList>
            <person name="Afonso C.L."/>
            <person name="Miller P.J."/>
            <person name="Scott M.A."/>
            <person name="Spackman E."/>
            <person name="Goraichik I."/>
            <person name="Dimitrov K.M."/>
            <person name="Suarez D.L."/>
            <person name="Swayne D.E."/>
        </authorList>
    </citation>
    <scope>NUCLEOTIDE SEQUENCE [LARGE SCALE GENOMIC DNA]</scope>
    <source>
        <strain evidence="2 3">CIP 102111</strain>
    </source>
</reference>
<accession>A0A2H1KKC2</accession>
<organism evidence="2 3">
    <name type="scientific">Brevibacterium casei CIP 102111</name>
    <dbReference type="NCBI Taxonomy" id="1255625"/>
    <lineage>
        <taxon>Bacteria</taxon>
        <taxon>Bacillati</taxon>
        <taxon>Actinomycetota</taxon>
        <taxon>Actinomycetes</taxon>
        <taxon>Micrococcales</taxon>
        <taxon>Brevibacteriaceae</taxon>
        <taxon>Brevibacterium</taxon>
    </lineage>
</organism>
<evidence type="ECO:0000256" key="1">
    <source>
        <dbReference type="SAM" id="MobiDB-lite"/>
    </source>
</evidence>
<name>A0A2H1KKC2_9MICO</name>
<dbReference type="AlphaFoldDB" id="A0A2H1KKC2"/>
<gene>
    <name evidence="2" type="ORF">BC102111_03388</name>
</gene>
<feature type="region of interest" description="Disordered" evidence="1">
    <location>
        <begin position="210"/>
        <end position="257"/>
    </location>
</feature>
<evidence type="ECO:0008006" key="4">
    <source>
        <dbReference type="Google" id="ProtNLM"/>
    </source>
</evidence>